<evidence type="ECO:0000313" key="6">
    <source>
        <dbReference type="Proteomes" id="UP000478148"/>
    </source>
</evidence>
<evidence type="ECO:0000259" key="4">
    <source>
        <dbReference type="Pfam" id="PF05448"/>
    </source>
</evidence>
<gene>
    <name evidence="5" type="ORF">ENC19_26250</name>
</gene>
<feature type="region of interest" description="Disordered" evidence="3">
    <location>
        <begin position="121"/>
        <end position="143"/>
    </location>
</feature>
<dbReference type="Pfam" id="PF05448">
    <property type="entry name" value="AXE1"/>
    <property type="match status" value="1"/>
</dbReference>
<evidence type="ECO:0000313" key="5">
    <source>
        <dbReference type="EMBL" id="NGM15885.1"/>
    </source>
</evidence>
<dbReference type="InterPro" id="IPR039069">
    <property type="entry name" value="CE7"/>
</dbReference>
<dbReference type="GO" id="GO:0052689">
    <property type="term" value="F:carboxylic ester hydrolase activity"/>
    <property type="evidence" value="ECO:0007669"/>
    <property type="project" value="TreeGrafter"/>
</dbReference>
<feature type="domain" description="Acetyl xylan esterase" evidence="4">
    <location>
        <begin position="1"/>
        <end position="325"/>
    </location>
</feature>
<dbReference type="PANTHER" id="PTHR40111">
    <property type="entry name" value="CEPHALOSPORIN-C DEACETYLASE"/>
    <property type="match status" value="1"/>
</dbReference>
<dbReference type="EMBL" id="SAIY01000012">
    <property type="protein sequence ID" value="NGM15885.1"/>
    <property type="molecule type" value="Genomic_DNA"/>
</dbReference>
<name>A0A6M1LC58_9ACTN</name>
<proteinExistence type="predicted"/>
<organism evidence="5 6">
    <name type="scientific">Verrucosispora sioxanthis</name>
    <dbReference type="NCBI Taxonomy" id="2499994"/>
    <lineage>
        <taxon>Bacteria</taxon>
        <taxon>Bacillati</taxon>
        <taxon>Actinomycetota</taxon>
        <taxon>Actinomycetes</taxon>
        <taxon>Micromonosporales</taxon>
        <taxon>Micromonosporaceae</taxon>
        <taxon>Micromonospora</taxon>
    </lineage>
</organism>
<feature type="active site" description="Charge relay system" evidence="1">
    <location>
        <position position="272"/>
    </location>
</feature>
<dbReference type="PANTHER" id="PTHR40111:SF1">
    <property type="entry name" value="CEPHALOSPORIN-C DEACETYLASE"/>
    <property type="match status" value="1"/>
</dbReference>
<feature type="active site" description="Charge relay system" evidence="1">
    <location>
        <position position="308"/>
    </location>
</feature>
<accession>A0A6M1LC58</accession>
<dbReference type="InterPro" id="IPR029058">
    <property type="entry name" value="AB_hydrolase_fold"/>
</dbReference>
<feature type="binding site" evidence="2">
    <location>
        <position position="92"/>
    </location>
    <ligand>
        <name>substrate</name>
    </ligand>
</feature>
<evidence type="ECO:0000256" key="2">
    <source>
        <dbReference type="PIRSR" id="PIRSR639069-2"/>
    </source>
</evidence>
<protein>
    <submittedName>
        <fullName evidence="5">Acetylxylan esterase</fullName>
    </submittedName>
</protein>
<dbReference type="Gene3D" id="3.40.50.1820">
    <property type="entry name" value="alpha/beta hydrolase"/>
    <property type="match status" value="1"/>
</dbReference>
<evidence type="ECO:0000256" key="1">
    <source>
        <dbReference type="PIRSR" id="PIRSR639069-1"/>
    </source>
</evidence>
<evidence type="ECO:0000256" key="3">
    <source>
        <dbReference type="SAM" id="MobiDB-lite"/>
    </source>
</evidence>
<dbReference type="GO" id="GO:0005976">
    <property type="term" value="P:polysaccharide metabolic process"/>
    <property type="evidence" value="ECO:0007669"/>
    <property type="project" value="TreeGrafter"/>
</dbReference>
<reference evidence="5 6" key="1">
    <citation type="submission" date="2020-02" db="EMBL/GenBank/DDBJ databases">
        <title>Draft Genome Sequence of Verrucosispora sp. Strain CWR15, Isolated from Gulf of Mexico Sponge.</title>
        <authorList>
            <person name="Kennedy S.J."/>
            <person name="Cella E."/>
            <person name="Azarian T."/>
            <person name="Baker B.J."/>
            <person name="Shaw L.N."/>
        </authorList>
    </citation>
    <scope>NUCLEOTIDE SEQUENCE [LARGE SCALE GENOMIC DNA]</scope>
    <source>
        <strain evidence="5 6">CWR15</strain>
    </source>
</reference>
<comment type="caution">
    <text evidence="5">The sequence shown here is derived from an EMBL/GenBank/DDBJ whole genome shotgun (WGS) entry which is preliminary data.</text>
</comment>
<feature type="active site" description="Nucleophile" evidence="1">
    <location>
        <position position="186"/>
    </location>
</feature>
<keyword evidence="6" id="KW-1185">Reference proteome</keyword>
<dbReference type="AlphaFoldDB" id="A0A6M1LC58"/>
<dbReference type="InterPro" id="IPR008391">
    <property type="entry name" value="AXE1_dom"/>
</dbReference>
<dbReference type="SUPFAM" id="SSF53474">
    <property type="entry name" value="alpha/beta-Hydrolases"/>
    <property type="match status" value="1"/>
</dbReference>
<dbReference type="Proteomes" id="UP000478148">
    <property type="component" value="Unassembled WGS sequence"/>
</dbReference>
<sequence length="348" mass="37320">MPLFDLPLDQLRQYAPAVAEPADFDAFWRSTLDAAAQSPVLLDVRPEPTDLRLVDSWDVTFAGFGGDPVRAWYNRPAGVDEALPVIVEYVGYGRGRGLPHERLIWPVAGYAHLLMDARGQSGRYGAGDTPDPHGEAPGGPSPLTRGILSPEGYYYRRLITDAARAVEAARALPGVDPHGVVAAGNSQGGGLALAVAGLDVELAAVLTTAPFLCHPQRALEITEVGAYGEIANYLAVNRDAEPAVRRTLSYVDGVSFARRAHAPVHFGIGLRDMVCPPSTGFAAYNHYGATAFGPRPERAMHVYPFNGHEHGEATHTRRQLRWLADVLGGVTADRSHRPKVSGAQISPA</sequence>
<dbReference type="RefSeq" id="WP_164449750.1">
    <property type="nucleotide sequence ID" value="NZ_SAIY01000012.1"/>
</dbReference>